<dbReference type="EMBL" id="VSRR010065364">
    <property type="protein sequence ID" value="MPC84393.1"/>
    <property type="molecule type" value="Genomic_DNA"/>
</dbReference>
<proteinExistence type="predicted"/>
<evidence type="ECO:0000313" key="2">
    <source>
        <dbReference type="Proteomes" id="UP000324222"/>
    </source>
</evidence>
<dbReference type="Proteomes" id="UP000324222">
    <property type="component" value="Unassembled WGS sequence"/>
</dbReference>
<organism evidence="1 2">
    <name type="scientific">Portunus trituberculatus</name>
    <name type="common">Swimming crab</name>
    <name type="synonym">Neptunus trituberculatus</name>
    <dbReference type="NCBI Taxonomy" id="210409"/>
    <lineage>
        <taxon>Eukaryota</taxon>
        <taxon>Metazoa</taxon>
        <taxon>Ecdysozoa</taxon>
        <taxon>Arthropoda</taxon>
        <taxon>Crustacea</taxon>
        <taxon>Multicrustacea</taxon>
        <taxon>Malacostraca</taxon>
        <taxon>Eumalacostraca</taxon>
        <taxon>Eucarida</taxon>
        <taxon>Decapoda</taxon>
        <taxon>Pleocyemata</taxon>
        <taxon>Brachyura</taxon>
        <taxon>Eubrachyura</taxon>
        <taxon>Portunoidea</taxon>
        <taxon>Portunidae</taxon>
        <taxon>Portuninae</taxon>
        <taxon>Portunus</taxon>
    </lineage>
</organism>
<name>A0A5B7IPU0_PORTR</name>
<protein>
    <submittedName>
        <fullName evidence="1">Uncharacterized protein</fullName>
    </submittedName>
</protein>
<keyword evidence="2" id="KW-1185">Reference proteome</keyword>
<dbReference type="AlphaFoldDB" id="A0A5B7IPU0"/>
<gene>
    <name evidence="1" type="ORF">E2C01_079131</name>
</gene>
<evidence type="ECO:0000313" key="1">
    <source>
        <dbReference type="EMBL" id="MPC84393.1"/>
    </source>
</evidence>
<sequence>MGKVTHLLTGQYTPIIVAWRGSTAASSLNTLQEGGRGSVRVPRRQLGGVVFAVQNGVKVAFVQHGVGLSVPWGAGLRGRARTCPVKRLGDGVVLGRRRGRDQGGG</sequence>
<comment type="caution">
    <text evidence="1">The sequence shown here is derived from an EMBL/GenBank/DDBJ whole genome shotgun (WGS) entry which is preliminary data.</text>
</comment>
<reference evidence="1 2" key="1">
    <citation type="submission" date="2019-05" db="EMBL/GenBank/DDBJ databases">
        <title>Another draft genome of Portunus trituberculatus and its Hox gene families provides insights of decapod evolution.</title>
        <authorList>
            <person name="Jeong J.-H."/>
            <person name="Song I."/>
            <person name="Kim S."/>
            <person name="Choi T."/>
            <person name="Kim D."/>
            <person name="Ryu S."/>
            <person name="Kim W."/>
        </authorList>
    </citation>
    <scope>NUCLEOTIDE SEQUENCE [LARGE SCALE GENOMIC DNA]</scope>
    <source>
        <tissue evidence="1">Muscle</tissue>
    </source>
</reference>
<accession>A0A5B7IPU0</accession>